<dbReference type="Pfam" id="PF18348">
    <property type="entry name" value="SH3_16"/>
    <property type="match status" value="1"/>
</dbReference>
<dbReference type="Pfam" id="PF00877">
    <property type="entry name" value="NLPC_P60"/>
    <property type="match status" value="1"/>
</dbReference>
<dbReference type="SUPFAM" id="SSF54001">
    <property type="entry name" value="Cysteine proteinases"/>
    <property type="match status" value="1"/>
</dbReference>
<dbReference type="GO" id="GO:0006508">
    <property type="term" value="P:proteolysis"/>
    <property type="evidence" value="ECO:0007669"/>
    <property type="project" value="UniProtKB-KW"/>
</dbReference>
<dbReference type="Gene3D" id="2.30.30.40">
    <property type="entry name" value="SH3 Domains"/>
    <property type="match status" value="2"/>
</dbReference>
<evidence type="ECO:0000259" key="6">
    <source>
        <dbReference type="PROSITE" id="PS51935"/>
    </source>
</evidence>
<dbReference type="PROSITE" id="PS51935">
    <property type="entry name" value="NLPC_P60"/>
    <property type="match status" value="1"/>
</dbReference>
<dbReference type="RefSeq" id="WP_181751029.1">
    <property type="nucleotide sequence ID" value="NZ_JACEIQ010000003.1"/>
</dbReference>
<gene>
    <name evidence="7" type="ORF">H1191_04675</name>
</gene>
<feature type="domain" description="NlpC/P60" evidence="6">
    <location>
        <begin position="200"/>
        <end position="323"/>
    </location>
</feature>
<evidence type="ECO:0000256" key="5">
    <source>
        <dbReference type="SAM" id="SignalP"/>
    </source>
</evidence>
<proteinExistence type="inferred from homology"/>
<feature type="chain" id="PRO_5039070756" evidence="5">
    <location>
        <begin position="19"/>
        <end position="328"/>
    </location>
</feature>
<dbReference type="InterPro" id="IPR038765">
    <property type="entry name" value="Papain-like_cys_pep_sf"/>
</dbReference>
<reference evidence="7 8" key="1">
    <citation type="submission" date="2020-07" db="EMBL/GenBank/DDBJ databases">
        <authorList>
            <person name="Feng H."/>
        </authorList>
    </citation>
    <scope>NUCLEOTIDE SEQUENCE [LARGE SCALE GENOMIC DNA]</scope>
    <source>
        <strain evidence="8">s-10</strain>
    </source>
</reference>
<keyword evidence="2" id="KW-0645">Protease</keyword>
<evidence type="ECO:0000313" key="7">
    <source>
        <dbReference type="EMBL" id="MBA4493595.1"/>
    </source>
</evidence>
<keyword evidence="5" id="KW-0732">Signal</keyword>
<keyword evidence="4" id="KW-0788">Thiol protease</keyword>
<dbReference type="EMBL" id="JACEIQ010000003">
    <property type="protein sequence ID" value="MBA4493595.1"/>
    <property type="molecule type" value="Genomic_DNA"/>
</dbReference>
<comment type="caution">
    <text evidence="7">The sequence shown here is derived from an EMBL/GenBank/DDBJ whole genome shotgun (WGS) entry which is preliminary data.</text>
</comment>
<dbReference type="Gene3D" id="3.90.1720.10">
    <property type="entry name" value="endopeptidase domain like (from Nostoc punctiforme)"/>
    <property type="match status" value="1"/>
</dbReference>
<dbReference type="InterPro" id="IPR051202">
    <property type="entry name" value="Peptidase_C40"/>
</dbReference>
<dbReference type="Pfam" id="PF23795">
    <property type="entry name" value="SH3_YKFC_2nd"/>
    <property type="match status" value="1"/>
</dbReference>
<dbReference type="AlphaFoldDB" id="A0A7W2A7I7"/>
<name>A0A7W2A7I7_9BACL</name>
<dbReference type="Proteomes" id="UP000535491">
    <property type="component" value="Unassembled WGS sequence"/>
</dbReference>
<organism evidence="7 8">
    <name type="scientific">Paenactinomyces guangxiensis</name>
    <dbReference type="NCBI Taxonomy" id="1490290"/>
    <lineage>
        <taxon>Bacteria</taxon>
        <taxon>Bacillati</taxon>
        <taxon>Bacillota</taxon>
        <taxon>Bacilli</taxon>
        <taxon>Bacillales</taxon>
        <taxon>Thermoactinomycetaceae</taxon>
        <taxon>Paenactinomyces</taxon>
    </lineage>
</organism>
<comment type="similarity">
    <text evidence="1">Belongs to the peptidase C40 family.</text>
</comment>
<accession>A0A7W2A7I7</accession>
<dbReference type="InterPro" id="IPR000064">
    <property type="entry name" value="NLP_P60_dom"/>
</dbReference>
<keyword evidence="3" id="KW-0378">Hydrolase</keyword>
<evidence type="ECO:0000256" key="1">
    <source>
        <dbReference type="ARBA" id="ARBA00007074"/>
    </source>
</evidence>
<dbReference type="PANTHER" id="PTHR47053">
    <property type="entry name" value="MUREIN DD-ENDOPEPTIDASE MEPH-RELATED"/>
    <property type="match status" value="1"/>
</dbReference>
<feature type="signal peptide" evidence="5">
    <location>
        <begin position="1"/>
        <end position="18"/>
    </location>
</feature>
<evidence type="ECO:0000256" key="4">
    <source>
        <dbReference type="ARBA" id="ARBA00022807"/>
    </source>
</evidence>
<evidence type="ECO:0000256" key="2">
    <source>
        <dbReference type="ARBA" id="ARBA00022670"/>
    </source>
</evidence>
<sequence>MIGVACLLIAGLTSGSFAENVKETAYIDVAAASLWTEPGLVRPVDEPSATNPVGLWKWTRSMSVDEKRWLVGKLETQALLGNKVTVTERRGDWVKVVVHGQGTPRDERGYPGWMPAGQLTYNKQFAAKEHDPFVQVTKPTAMLYSTPDLAEEMMEVSYNTRLPLLGETDDAYRLFLPDGSGAWLKKRDGVKERSPGDIPVPTGEQLVETARLFQGLPYLWAGTSGFGYDCSGFTFTVYQSHGISIPRDAAPQSQAGTPVAKDQLPGDLVFFASKNGKGPVHHVGIYAGSGMMVHSPNSGKSVEIIPLDSPAYKKEYAGARRYLPQTGP</sequence>
<dbReference type="PANTHER" id="PTHR47053:SF3">
    <property type="entry name" value="GAMMA-D-GLUTAMYL-L-LYSINE DIPEPTIDYL-PEPTIDASE"/>
    <property type="match status" value="1"/>
</dbReference>
<evidence type="ECO:0000256" key="3">
    <source>
        <dbReference type="ARBA" id="ARBA00022801"/>
    </source>
</evidence>
<keyword evidence="8" id="KW-1185">Reference proteome</keyword>
<dbReference type="InterPro" id="IPR057812">
    <property type="entry name" value="SH3_YKFC_2nd"/>
</dbReference>
<evidence type="ECO:0000313" key="8">
    <source>
        <dbReference type="Proteomes" id="UP000535491"/>
    </source>
</evidence>
<dbReference type="GO" id="GO:0008234">
    <property type="term" value="F:cysteine-type peptidase activity"/>
    <property type="evidence" value="ECO:0007669"/>
    <property type="project" value="UniProtKB-KW"/>
</dbReference>
<protein>
    <submittedName>
        <fullName evidence="7">C40 family peptidase</fullName>
    </submittedName>
</protein>
<dbReference type="InterPro" id="IPR041382">
    <property type="entry name" value="SH3_16"/>
</dbReference>